<feature type="compositionally biased region" description="Basic and acidic residues" evidence="1">
    <location>
        <begin position="125"/>
        <end position="147"/>
    </location>
</feature>
<feature type="region of interest" description="Disordered" evidence="1">
    <location>
        <begin position="125"/>
        <end position="150"/>
    </location>
</feature>
<dbReference type="EMBL" id="HG996473">
    <property type="protein sequence ID" value="CAG1857227.1"/>
    <property type="molecule type" value="Genomic_DNA"/>
</dbReference>
<gene>
    <name evidence="2" type="ORF">GSMUA_34110.1</name>
</gene>
<organism evidence="2">
    <name type="scientific">Musa acuminata subsp. malaccensis</name>
    <name type="common">Wild banana</name>
    <name type="synonym">Musa malaccensis</name>
    <dbReference type="NCBI Taxonomy" id="214687"/>
    <lineage>
        <taxon>Eukaryota</taxon>
        <taxon>Viridiplantae</taxon>
        <taxon>Streptophyta</taxon>
        <taxon>Embryophyta</taxon>
        <taxon>Tracheophyta</taxon>
        <taxon>Spermatophyta</taxon>
        <taxon>Magnoliopsida</taxon>
        <taxon>Liliopsida</taxon>
        <taxon>Zingiberales</taxon>
        <taxon>Musaceae</taxon>
        <taxon>Musa</taxon>
    </lineage>
</organism>
<feature type="region of interest" description="Disordered" evidence="1">
    <location>
        <begin position="176"/>
        <end position="198"/>
    </location>
</feature>
<feature type="non-terminal residue" evidence="2">
    <location>
        <position position="348"/>
    </location>
</feature>
<accession>A0A8D7AYL6</accession>
<reference evidence="2" key="1">
    <citation type="submission" date="2021-03" db="EMBL/GenBank/DDBJ databases">
        <authorList>
            <consortium name="Genoscope - CEA"/>
            <person name="William W."/>
        </authorList>
    </citation>
    <scope>NUCLEOTIDE SEQUENCE</scope>
    <source>
        <strain evidence="2">Doubled-haploid Pahang</strain>
    </source>
</reference>
<evidence type="ECO:0000256" key="1">
    <source>
        <dbReference type="SAM" id="MobiDB-lite"/>
    </source>
</evidence>
<proteinExistence type="predicted"/>
<sequence length="348" mass="38630">MQLKIKEGANSPVLGYGFLAVRLEEMESVRFPFRLEQRRLPFPSTLPQPAIVRPSPVPQRVRPAYAHQRPAAAQARQARRRLGHRVDHWVVQPRRRRAHRPPQRLQVLRRRRVNLRRFHPVRSQEVRVDQRDAADRHAARQPADPRSHGHVVGYVGPRALAREEHPLEVGALRQPRLRRGPPHSSRVAGHPAEDRPRVVVGGGDRVLRSEAVVGRDGDDVGLSDEGIEVVVEQRDEGRAEAEATAVEVNEDGELLLRSIAFAEHRDVQAGRDSGFRRDEHVLGRDSGGGVDGGGRGVCAEVALDAAALEDADEAGRRIVYDLVVGIHRIAGYSQEALADGGAQEMVRT</sequence>
<protein>
    <submittedName>
        <fullName evidence="2">(wild Malaysian banana) hypothetical protein</fullName>
    </submittedName>
</protein>
<name>A0A8D7AYL6_MUSAM</name>
<evidence type="ECO:0000313" key="2">
    <source>
        <dbReference type="EMBL" id="CAG1857227.1"/>
    </source>
</evidence>
<dbReference type="AlphaFoldDB" id="A0A8D7AYL6"/>